<feature type="region of interest" description="Disordered" evidence="1">
    <location>
        <begin position="95"/>
        <end position="122"/>
    </location>
</feature>
<sequence length="122" mass="13565">MDTSVMKTNGRKPSDLTELVNVGRSVSGYFGRIGITEIAQLVGRDPLDLYERMSAAFGERLDPCLLDTVMSAVDQAEGRPARPWWHYTPQRKQLLDQRGGVSPQREPAYGSDGRTRGRRVSG</sequence>
<comment type="caution">
    <text evidence="2">The sequence shown here is derived from an EMBL/GenBank/DDBJ whole genome shotgun (WGS) entry which is preliminary data.</text>
</comment>
<evidence type="ECO:0000313" key="3">
    <source>
        <dbReference type="Proteomes" id="UP001589532"/>
    </source>
</evidence>
<dbReference type="Proteomes" id="UP001589532">
    <property type="component" value="Unassembled WGS sequence"/>
</dbReference>
<gene>
    <name evidence="2" type="ORF">ACFFSA_43510</name>
</gene>
<name>A0ABV5SE75_9ACTN</name>
<evidence type="ECO:0000256" key="1">
    <source>
        <dbReference type="SAM" id="MobiDB-lite"/>
    </source>
</evidence>
<keyword evidence="3" id="KW-1185">Reference proteome</keyword>
<accession>A0ABV5SE75</accession>
<dbReference type="InterPro" id="IPR021725">
    <property type="entry name" value="Cdd1"/>
</dbReference>
<organism evidence="2 3">
    <name type="scientific">Nonomuraea helvata</name>
    <dbReference type="NCBI Taxonomy" id="37484"/>
    <lineage>
        <taxon>Bacteria</taxon>
        <taxon>Bacillati</taxon>
        <taxon>Actinomycetota</taxon>
        <taxon>Actinomycetes</taxon>
        <taxon>Streptosporangiales</taxon>
        <taxon>Streptosporangiaceae</taxon>
        <taxon>Nonomuraea</taxon>
    </lineage>
</organism>
<reference evidence="2 3" key="1">
    <citation type="submission" date="2024-09" db="EMBL/GenBank/DDBJ databases">
        <authorList>
            <person name="Sun Q."/>
            <person name="Mori K."/>
        </authorList>
    </citation>
    <scope>NUCLEOTIDE SEQUENCE [LARGE SCALE GENOMIC DNA]</scope>
    <source>
        <strain evidence="2 3">JCM 3143</strain>
    </source>
</reference>
<dbReference type="RefSeq" id="WP_344987363.1">
    <property type="nucleotide sequence ID" value="NZ_BAAAXV010000001.1"/>
</dbReference>
<dbReference type="Pfam" id="PF11731">
    <property type="entry name" value="Cdd1"/>
    <property type="match status" value="1"/>
</dbReference>
<dbReference type="EMBL" id="JBHMBW010000076">
    <property type="protein sequence ID" value="MFB9629982.1"/>
    <property type="molecule type" value="Genomic_DNA"/>
</dbReference>
<proteinExistence type="predicted"/>
<evidence type="ECO:0000313" key="2">
    <source>
        <dbReference type="EMBL" id="MFB9629982.1"/>
    </source>
</evidence>
<protein>
    <submittedName>
        <fullName evidence="2">Helix-hairpin-helix domain-containing protein</fullName>
    </submittedName>
</protein>